<dbReference type="EMBL" id="JACMSC010000024">
    <property type="protein sequence ID" value="KAG6467729.1"/>
    <property type="molecule type" value="Genomic_DNA"/>
</dbReference>
<feature type="compositionally biased region" description="Basic and acidic residues" evidence="1">
    <location>
        <begin position="296"/>
        <end position="314"/>
    </location>
</feature>
<dbReference type="Proteomes" id="UP000734854">
    <property type="component" value="Unassembled WGS sequence"/>
</dbReference>
<dbReference type="InterPro" id="IPR008686">
    <property type="entry name" value="RNA_pol_mitovir"/>
</dbReference>
<sequence>MVFPIPLVVAVSPLVVAVSPLVVAVSPLVVAVSHAGLVKYLMPALDSIEYRDSIDLALAKPSEVEAEFSLRTRKDPIPTDLLLSSITLYWAVTSIAVVLESDCACVIGIPPFIANELLGGEAAMKELRAREKKVSGQRDWLSSSMNRFGLGLAEWKLAVGDRGVVKREKRAPGTLRAPVVECLAKVVSLHSKVSTEAAVSGTLRSDSKAHGREDTREFRIRIFILNEEGSTFSSPGHTKGKDQKALTRGYAFRSLGSCLFRISLKVSRRECRQPKNGNGIDYVREKGAELSSSESNAREADRADSESKGDQAEKARAADREFNRCLLVLCQITSDYSMEWVFLLLSSLGLVTYLVDRLLIALPLSGSLKGDALHPPALPYSGYAGDSFVSSSPNYVAKLSGSRDLRCNEWILPLAKRVSKATFDSITRPPKKNPHVKYLFWKVPKPDPNVFSSLKYELAGFALAVRLFNQKAMAWHPGMLWTKRVLYPLDYSYNTRAVWEGLELYRQTVEPIIMGIFNHVGLLSPHPGRLTCTLTGAGKRRMFAIGNYVRQRLLHPVHDWAMRVLSRIPNDVSIKKVPSTVLAVFALQMLCLSTFHLRQIAWFLYPRRKRPFREYALLGDDIVITDRAVADKYKALLDILDVSISESKSIDSKTGALEFAKQFWVDRVQVNLTPISAKAILASSSLIGLCQLAEKYGLSRSCLIRLAGAGFRVRGRILSTRLSRRWKRLRVVADKSLSYYRLPLDWWFGSLPRLNVAVDSRIASPSGLDSSLLVHVAAAADYSIA</sequence>
<organism evidence="2 3">
    <name type="scientific">Zingiber officinale</name>
    <name type="common">Ginger</name>
    <name type="synonym">Amomum zingiber</name>
    <dbReference type="NCBI Taxonomy" id="94328"/>
    <lineage>
        <taxon>Eukaryota</taxon>
        <taxon>Viridiplantae</taxon>
        <taxon>Streptophyta</taxon>
        <taxon>Embryophyta</taxon>
        <taxon>Tracheophyta</taxon>
        <taxon>Spermatophyta</taxon>
        <taxon>Magnoliopsida</taxon>
        <taxon>Liliopsida</taxon>
        <taxon>Zingiberales</taxon>
        <taxon>Zingiberaceae</taxon>
        <taxon>Zingiber</taxon>
    </lineage>
</organism>
<dbReference type="Pfam" id="PF05919">
    <property type="entry name" value="Mitovir_RNA_pol"/>
    <property type="match status" value="2"/>
</dbReference>
<feature type="region of interest" description="Disordered" evidence="1">
    <location>
        <begin position="282"/>
        <end position="314"/>
    </location>
</feature>
<dbReference type="PANTHER" id="PTHR34456:SF13">
    <property type="entry name" value="REVERSE TRANSCRIPTASE DOMAIN-CONTAINING PROTEIN"/>
    <property type="match status" value="1"/>
</dbReference>
<dbReference type="AlphaFoldDB" id="A0A8J5ES50"/>
<keyword evidence="3" id="KW-1185">Reference proteome</keyword>
<keyword evidence="2" id="KW-0496">Mitochondrion</keyword>
<dbReference type="PANTHER" id="PTHR34456">
    <property type="entry name" value="MITOVIRUS RNA-DEPENDENT RNA POLYMERASE"/>
    <property type="match status" value="1"/>
</dbReference>
<evidence type="ECO:0000313" key="2">
    <source>
        <dbReference type="EMBL" id="KAG6467729.1"/>
    </source>
</evidence>
<evidence type="ECO:0000313" key="3">
    <source>
        <dbReference type="Proteomes" id="UP000734854"/>
    </source>
</evidence>
<accession>A0A8J5ES50</accession>
<evidence type="ECO:0008006" key="4">
    <source>
        <dbReference type="Google" id="ProtNLM"/>
    </source>
</evidence>
<name>A0A8J5ES50_ZINOF</name>
<evidence type="ECO:0000256" key="1">
    <source>
        <dbReference type="SAM" id="MobiDB-lite"/>
    </source>
</evidence>
<geneLocation type="mitochondrion" evidence="2"/>
<reference evidence="2 3" key="1">
    <citation type="submission" date="2020-08" db="EMBL/GenBank/DDBJ databases">
        <title>Plant Genome Project.</title>
        <authorList>
            <person name="Zhang R.-G."/>
        </authorList>
    </citation>
    <scope>NUCLEOTIDE SEQUENCE [LARGE SCALE GENOMIC DNA]</scope>
    <source>
        <tissue evidence="2">Rhizome</tissue>
    </source>
</reference>
<proteinExistence type="predicted"/>
<protein>
    <recommendedName>
        <fullName evidence="4">RNA-dependent RNA polymerase</fullName>
    </recommendedName>
</protein>
<comment type="caution">
    <text evidence="2">The sequence shown here is derived from an EMBL/GenBank/DDBJ whole genome shotgun (WGS) entry which is preliminary data.</text>
</comment>
<gene>
    <name evidence="2" type="ORF">ZIOFF_074372</name>
</gene>